<sequence length="123" mass="13563">MFRSSRTPITVFLVVLGLLALCYNLLATFPSLTTSLKTSLQAALPQDNFCTKDIGQGVCCDVFMAAEPCVEQCREDFVDRETFELTQEYDMCAAQCLAEYTSACVDDGAREGAAGEYTTDQWL</sequence>
<comment type="caution">
    <text evidence="1">The sequence shown here is derived from an EMBL/GenBank/DDBJ whole genome shotgun (WGS) entry which is preliminary data.</text>
</comment>
<dbReference type="AlphaFoldDB" id="A0AAN6RIB3"/>
<protein>
    <submittedName>
        <fullName evidence="1">Uncharacterized protein</fullName>
    </submittedName>
</protein>
<dbReference type="Proteomes" id="UP001280581">
    <property type="component" value="Unassembled WGS sequence"/>
</dbReference>
<dbReference type="EMBL" id="WVTA01000005">
    <property type="protein sequence ID" value="KAK3209780.1"/>
    <property type="molecule type" value="Genomic_DNA"/>
</dbReference>
<gene>
    <name evidence="1" type="ORF">GRF29_44g650499</name>
</gene>
<evidence type="ECO:0000313" key="1">
    <source>
        <dbReference type="EMBL" id="KAK3209780.1"/>
    </source>
</evidence>
<accession>A0AAN6RIB3</accession>
<proteinExistence type="predicted"/>
<reference evidence="1 2" key="1">
    <citation type="submission" date="2021-02" db="EMBL/GenBank/DDBJ databases">
        <title>Genome assembly of Pseudopithomyces chartarum.</title>
        <authorList>
            <person name="Jauregui R."/>
            <person name="Singh J."/>
            <person name="Voisey C."/>
        </authorList>
    </citation>
    <scope>NUCLEOTIDE SEQUENCE [LARGE SCALE GENOMIC DNA]</scope>
    <source>
        <strain evidence="1 2">AGR01</strain>
    </source>
</reference>
<evidence type="ECO:0000313" key="2">
    <source>
        <dbReference type="Proteomes" id="UP001280581"/>
    </source>
</evidence>
<organism evidence="1 2">
    <name type="scientific">Pseudopithomyces chartarum</name>
    <dbReference type="NCBI Taxonomy" id="1892770"/>
    <lineage>
        <taxon>Eukaryota</taxon>
        <taxon>Fungi</taxon>
        <taxon>Dikarya</taxon>
        <taxon>Ascomycota</taxon>
        <taxon>Pezizomycotina</taxon>
        <taxon>Dothideomycetes</taxon>
        <taxon>Pleosporomycetidae</taxon>
        <taxon>Pleosporales</taxon>
        <taxon>Massarineae</taxon>
        <taxon>Didymosphaeriaceae</taxon>
        <taxon>Pseudopithomyces</taxon>
    </lineage>
</organism>
<name>A0AAN6RIB3_9PLEO</name>
<keyword evidence="2" id="KW-1185">Reference proteome</keyword>